<dbReference type="InterPro" id="IPR001296">
    <property type="entry name" value="Glyco_trans_1"/>
</dbReference>
<dbReference type="KEGG" id="dco:SAMEA4475696_0403"/>
<dbReference type="PANTHER" id="PTHR45947:SF3">
    <property type="entry name" value="SULFOQUINOVOSYL TRANSFERASE SQD2"/>
    <property type="match status" value="1"/>
</dbReference>
<protein>
    <recommendedName>
        <fullName evidence="1">D-inositol 3-phosphate glycosyltransferase</fullName>
    </recommendedName>
</protein>
<dbReference type="InterPro" id="IPR050194">
    <property type="entry name" value="Glycosyltransferase_grp1"/>
</dbReference>
<evidence type="ECO:0000259" key="5">
    <source>
        <dbReference type="Pfam" id="PF00534"/>
    </source>
</evidence>
<dbReference type="InterPro" id="IPR028098">
    <property type="entry name" value="Glyco_trans_4-like_N"/>
</dbReference>
<evidence type="ECO:0000256" key="3">
    <source>
        <dbReference type="ARBA" id="ARBA00022679"/>
    </source>
</evidence>
<dbReference type="Gene3D" id="3.40.50.2000">
    <property type="entry name" value="Glycogen Phosphorylase B"/>
    <property type="match status" value="3"/>
</dbReference>
<gene>
    <name evidence="7" type="primary">cotSA</name>
    <name evidence="7" type="ORF">SAMEA4475696_00403</name>
</gene>
<dbReference type="SUPFAM" id="SSF53756">
    <property type="entry name" value="UDP-Glycosyltransferase/glycogen phosphorylase"/>
    <property type="match status" value="1"/>
</dbReference>
<evidence type="ECO:0000256" key="1">
    <source>
        <dbReference type="ARBA" id="ARBA00021292"/>
    </source>
</evidence>
<accession>A0A239V7S8</accession>
<dbReference type="EMBL" id="LT906453">
    <property type="protein sequence ID" value="SNV18245.1"/>
    <property type="molecule type" value="Genomic_DNA"/>
</dbReference>
<dbReference type="GO" id="GO:0016758">
    <property type="term" value="F:hexosyltransferase activity"/>
    <property type="evidence" value="ECO:0007669"/>
    <property type="project" value="TreeGrafter"/>
</dbReference>
<dbReference type="Pfam" id="PF00534">
    <property type="entry name" value="Glycos_transf_1"/>
    <property type="match status" value="1"/>
</dbReference>
<reference evidence="7 8" key="1">
    <citation type="submission" date="2017-06" db="EMBL/GenBank/DDBJ databases">
        <authorList>
            <consortium name="Pathogen Informatics"/>
        </authorList>
    </citation>
    <scope>NUCLEOTIDE SEQUENCE [LARGE SCALE GENOMIC DNA]</scope>
    <source>
        <strain evidence="7 8">NCTC13039</strain>
    </source>
</reference>
<dbReference type="STRING" id="1121387.GCA_000429885_01312"/>
<dbReference type="AlphaFoldDB" id="A0A239V7S8"/>
<dbReference type="GeneID" id="63458692"/>
<feature type="domain" description="Glycosyl transferase family 1" evidence="5">
    <location>
        <begin position="232"/>
        <end position="397"/>
    </location>
</feature>
<keyword evidence="7" id="KW-0946">Virion</keyword>
<keyword evidence="8" id="KW-1185">Reference proteome</keyword>
<proteinExistence type="predicted"/>
<name>A0A239V7S8_9MICO</name>
<evidence type="ECO:0000256" key="4">
    <source>
        <dbReference type="SAM" id="MobiDB-lite"/>
    </source>
</evidence>
<evidence type="ECO:0000256" key="2">
    <source>
        <dbReference type="ARBA" id="ARBA00022676"/>
    </source>
</evidence>
<feature type="region of interest" description="Disordered" evidence="4">
    <location>
        <begin position="190"/>
        <end position="231"/>
    </location>
</feature>
<evidence type="ECO:0000313" key="7">
    <source>
        <dbReference type="EMBL" id="SNV18245.1"/>
    </source>
</evidence>
<evidence type="ECO:0000313" key="8">
    <source>
        <dbReference type="Proteomes" id="UP000242637"/>
    </source>
</evidence>
<feature type="domain" description="Glycosyltransferase subfamily 4-like N-terminal" evidence="6">
    <location>
        <begin position="14"/>
        <end position="183"/>
    </location>
</feature>
<sequence length="432" mass="47675">MKILLLSDSYSPMVNGVVTSVRTLQSGLIAQGHDVRVITPGDARTSSFDGDVYRLAFIGIGAIYPGARLARPTDRKVLTSICEWGPDILHSHTEFTAYLWARRLTRHTNAPHVHTYHTVYEDYTHYFSPSEKVGKGAVAIGSRHMMGATDLVISPTRKVKGLLDGYGVTTPVAVIPTGINLTRFTSSLGHTELGATDHPRTTPADAGPSAPNHLHRTVPINTPTPTDAHTTRPELHKRLGINENETVILYVGRLAQEKGLVETFNLLKTLPEEIPWRFVVVGDGPYASNLHQQAHRMGLNDKVIFTGAVDPEYVCAFYRIGDIFVSSSRSETQGLTYLEALASELPILCAADPVLDDLVTQGVNGYQYHSPEEFTDRMTELLTNPKLRTQLGQEARATALNHSETAFVHKIIKAYEEVIDRRRISPRIGRVA</sequence>
<dbReference type="Pfam" id="PF13439">
    <property type="entry name" value="Glyco_transf_4"/>
    <property type="match status" value="1"/>
</dbReference>
<feature type="compositionally biased region" description="Polar residues" evidence="4">
    <location>
        <begin position="219"/>
        <end position="228"/>
    </location>
</feature>
<evidence type="ECO:0000259" key="6">
    <source>
        <dbReference type="Pfam" id="PF13439"/>
    </source>
</evidence>
<keyword evidence="7" id="KW-0167">Capsid protein</keyword>
<keyword evidence="3 7" id="KW-0808">Transferase</keyword>
<dbReference type="OrthoDB" id="9802525at2"/>
<dbReference type="Proteomes" id="UP000242637">
    <property type="component" value="Chromosome 1"/>
</dbReference>
<dbReference type="RefSeq" id="WP_051277530.1">
    <property type="nucleotide sequence ID" value="NZ_LT906453.1"/>
</dbReference>
<keyword evidence="2 7" id="KW-0328">Glycosyltransferase</keyword>
<dbReference type="GO" id="GO:1901137">
    <property type="term" value="P:carbohydrate derivative biosynthetic process"/>
    <property type="evidence" value="ECO:0007669"/>
    <property type="project" value="UniProtKB-ARBA"/>
</dbReference>
<dbReference type="PANTHER" id="PTHR45947">
    <property type="entry name" value="SULFOQUINOVOSYL TRANSFERASE SQD2"/>
    <property type="match status" value="1"/>
</dbReference>
<organism evidence="7 8">
    <name type="scientific">Dermatophilus congolensis</name>
    <dbReference type="NCBI Taxonomy" id="1863"/>
    <lineage>
        <taxon>Bacteria</taxon>
        <taxon>Bacillati</taxon>
        <taxon>Actinomycetota</taxon>
        <taxon>Actinomycetes</taxon>
        <taxon>Micrococcales</taxon>
        <taxon>Dermatophilaceae</taxon>
        <taxon>Dermatophilus</taxon>
    </lineage>
</organism>